<organism evidence="2 3">
    <name type="scientific">Acinetobacter sichuanensis</name>
    <dbReference type="NCBI Taxonomy" id="2136183"/>
    <lineage>
        <taxon>Bacteria</taxon>
        <taxon>Pseudomonadati</taxon>
        <taxon>Pseudomonadota</taxon>
        <taxon>Gammaproteobacteria</taxon>
        <taxon>Moraxellales</taxon>
        <taxon>Moraxellaceae</taxon>
        <taxon>Acinetobacter</taxon>
    </lineage>
</organism>
<evidence type="ECO:0000313" key="4">
    <source>
        <dbReference type="Proteomes" id="UP001595455"/>
    </source>
</evidence>
<keyword evidence="4" id="KW-1185">Reference proteome</keyword>
<accession>A0A371YPW2</accession>
<reference evidence="4" key="3">
    <citation type="journal article" date="2019" name="Int. J. Syst. Evol. Microbiol.">
        <title>The Global Catalogue of Microorganisms (GCM) 10K type strain sequencing project: providing services to taxonomists for standard genome sequencing and annotation.</title>
        <authorList>
            <consortium name="The Broad Institute Genomics Platform"/>
            <consortium name="The Broad Institute Genome Sequencing Center for Infectious Disease"/>
            <person name="Wu L."/>
            <person name="Ma J."/>
        </authorList>
    </citation>
    <scope>NUCLEOTIDE SEQUENCE [LARGE SCALE GENOMIC DNA]</scope>
    <source>
        <strain evidence="4">KCTC 62575</strain>
    </source>
</reference>
<reference evidence="1" key="1">
    <citation type="journal article" date="2014" name="Int. J. Syst. Evol. Microbiol.">
        <title>Complete genome of a new Firmicutes species belonging to the dominant human colonic microbiota ('Ruminococcus bicirculans') reveals two chromosomes and a selective capacity to utilize plant glucans.</title>
        <authorList>
            <consortium name="NISC Comparative Sequencing Program"/>
            <person name="Wegmann U."/>
            <person name="Louis P."/>
            <person name="Goesmann A."/>
            <person name="Henrissat B."/>
            <person name="Duncan S.H."/>
            <person name="Flint H.J."/>
        </authorList>
    </citation>
    <scope>NUCLEOTIDE SEQUENCE</scope>
    <source>
        <strain evidence="1">KCTC 62575</strain>
    </source>
</reference>
<dbReference type="RefSeq" id="WP_034680492.1">
    <property type="nucleotide sequence ID" value="NZ_JBHRSF010000102.1"/>
</dbReference>
<dbReference type="AlphaFoldDB" id="A0A371YPW2"/>
<proteinExistence type="predicted"/>
<dbReference type="Proteomes" id="UP000240957">
    <property type="component" value="Unassembled WGS sequence"/>
</dbReference>
<comment type="caution">
    <text evidence="2">The sequence shown here is derived from an EMBL/GenBank/DDBJ whole genome shotgun (WGS) entry which is preliminary data.</text>
</comment>
<dbReference type="EMBL" id="JBHRSF010000102">
    <property type="protein sequence ID" value="MFC2996885.1"/>
    <property type="molecule type" value="Genomic_DNA"/>
</dbReference>
<evidence type="ECO:0000313" key="2">
    <source>
        <dbReference type="EMBL" id="RFC83394.1"/>
    </source>
</evidence>
<dbReference type="EMBL" id="PYIX02000018">
    <property type="protein sequence ID" value="RFC83394.1"/>
    <property type="molecule type" value="Genomic_DNA"/>
</dbReference>
<reference evidence="1" key="4">
    <citation type="submission" date="2024-09" db="EMBL/GenBank/DDBJ databases">
        <authorList>
            <person name="Sun Q."/>
            <person name="Mori K."/>
        </authorList>
    </citation>
    <scope>NUCLEOTIDE SEQUENCE</scope>
    <source>
        <strain evidence="1">KCTC 62575</strain>
    </source>
</reference>
<name>A0A371YPW2_9GAMM</name>
<reference evidence="2 3" key="2">
    <citation type="submission" date="2018-08" db="EMBL/GenBank/DDBJ databases">
        <title>The draft genome of Acinetobacter sichuanensis strain WCHAc060041.</title>
        <authorList>
            <person name="Qin J."/>
            <person name="Feng Y."/>
            <person name="Zong Z."/>
        </authorList>
    </citation>
    <scope>NUCLEOTIDE SEQUENCE [LARGE SCALE GENOMIC DNA]</scope>
    <source>
        <strain evidence="2 3">WCHAc060041</strain>
    </source>
</reference>
<sequence length="165" mass="19435">MTILTKHIEAELNLLKRIHDSPYAYLKDRRNFIEILRTQKNFAKFSDENLGILSYSLNTQKYYCDKYHLLGYNHINNLRISAYKKLISLNKKSKPISKKASKPLHTNIASSEQIIKNNLMLMSIMLYLKEKLQEYAIQSQNKEIQNDFIVVNRQIEKILGTINEK</sequence>
<dbReference type="Proteomes" id="UP001595455">
    <property type="component" value="Unassembled WGS sequence"/>
</dbReference>
<evidence type="ECO:0000313" key="3">
    <source>
        <dbReference type="Proteomes" id="UP000240957"/>
    </source>
</evidence>
<evidence type="ECO:0000313" key="1">
    <source>
        <dbReference type="EMBL" id="MFC2996885.1"/>
    </source>
</evidence>
<gene>
    <name evidence="1" type="ORF">ACFODO_16820</name>
    <name evidence="2" type="ORF">C9E89_011915</name>
</gene>
<protein>
    <submittedName>
        <fullName evidence="2">Uncharacterized protein</fullName>
    </submittedName>
</protein>